<dbReference type="SMART" id="SM00355">
    <property type="entry name" value="ZnF_C2H2"/>
    <property type="match status" value="2"/>
</dbReference>
<dbReference type="PANTHER" id="PTHR24396:SF19">
    <property type="entry name" value="FI01119P"/>
    <property type="match status" value="1"/>
</dbReference>
<evidence type="ECO:0000313" key="11">
    <source>
        <dbReference type="Proteomes" id="UP000788993"/>
    </source>
</evidence>
<dbReference type="AlphaFoldDB" id="A0A9P8NT66"/>
<keyword evidence="8" id="KW-1133">Transmembrane helix</keyword>
<dbReference type="InterPro" id="IPR036236">
    <property type="entry name" value="Znf_C2H2_sf"/>
</dbReference>
<dbReference type="GO" id="GO:0000981">
    <property type="term" value="F:DNA-binding transcription factor activity, RNA polymerase II-specific"/>
    <property type="evidence" value="ECO:0007669"/>
    <property type="project" value="TreeGrafter"/>
</dbReference>
<evidence type="ECO:0000256" key="3">
    <source>
        <dbReference type="ARBA" id="ARBA00022771"/>
    </source>
</evidence>
<evidence type="ECO:0000256" key="1">
    <source>
        <dbReference type="ARBA" id="ARBA00004123"/>
    </source>
</evidence>
<keyword evidence="8" id="KW-0472">Membrane</keyword>
<name>A0A9P8NT66_9ASCO</name>
<protein>
    <recommendedName>
        <fullName evidence="9">C2H2-type domain-containing protein</fullName>
    </recommendedName>
</protein>
<evidence type="ECO:0000313" key="10">
    <source>
        <dbReference type="EMBL" id="KAH3658927.1"/>
    </source>
</evidence>
<evidence type="ECO:0000256" key="6">
    <source>
        <dbReference type="PROSITE-ProRule" id="PRU00042"/>
    </source>
</evidence>
<evidence type="ECO:0000256" key="4">
    <source>
        <dbReference type="ARBA" id="ARBA00022833"/>
    </source>
</evidence>
<dbReference type="Proteomes" id="UP000788993">
    <property type="component" value="Unassembled WGS sequence"/>
</dbReference>
<keyword evidence="8" id="KW-0812">Transmembrane</keyword>
<feature type="domain" description="C2H2-type" evidence="9">
    <location>
        <begin position="167"/>
        <end position="194"/>
    </location>
</feature>
<feature type="region of interest" description="Disordered" evidence="7">
    <location>
        <begin position="132"/>
        <end position="161"/>
    </location>
</feature>
<dbReference type="PROSITE" id="PS50157">
    <property type="entry name" value="ZINC_FINGER_C2H2_2"/>
    <property type="match status" value="1"/>
</dbReference>
<dbReference type="InterPro" id="IPR013087">
    <property type="entry name" value="Znf_C2H2_type"/>
</dbReference>
<feature type="compositionally biased region" description="Polar residues" evidence="7">
    <location>
        <begin position="151"/>
        <end position="161"/>
    </location>
</feature>
<keyword evidence="2" id="KW-0479">Metal-binding</keyword>
<accession>A0A9P8NT66</accession>
<reference evidence="10" key="1">
    <citation type="journal article" date="2021" name="Open Biol.">
        <title>Shared evolutionary footprints suggest mitochondrial oxidative damage underlies multiple complex I losses in fungi.</title>
        <authorList>
            <person name="Schikora-Tamarit M.A."/>
            <person name="Marcet-Houben M."/>
            <person name="Nosek J."/>
            <person name="Gabaldon T."/>
        </authorList>
    </citation>
    <scope>NUCLEOTIDE SEQUENCE</scope>
    <source>
        <strain evidence="10">NCAIM Y.01608</strain>
    </source>
</reference>
<dbReference type="GO" id="GO:0008270">
    <property type="term" value="F:zinc ion binding"/>
    <property type="evidence" value="ECO:0007669"/>
    <property type="project" value="UniProtKB-KW"/>
</dbReference>
<reference evidence="10" key="2">
    <citation type="submission" date="2021-01" db="EMBL/GenBank/DDBJ databases">
        <authorList>
            <person name="Schikora-Tamarit M.A."/>
        </authorList>
    </citation>
    <scope>NUCLEOTIDE SEQUENCE</scope>
    <source>
        <strain evidence="10">NCAIM Y.01608</strain>
    </source>
</reference>
<dbReference type="EMBL" id="JAEUBD010001571">
    <property type="protein sequence ID" value="KAH3658927.1"/>
    <property type="molecule type" value="Genomic_DNA"/>
</dbReference>
<feature type="transmembrane region" description="Helical" evidence="8">
    <location>
        <begin position="12"/>
        <end position="33"/>
    </location>
</feature>
<organism evidence="10 11">
    <name type="scientific">Ogataea polymorpha</name>
    <dbReference type="NCBI Taxonomy" id="460523"/>
    <lineage>
        <taxon>Eukaryota</taxon>
        <taxon>Fungi</taxon>
        <taxon>Dikarya</taxon>
        <taxon>Ascomycota</taxon>
        <taxon>Saccharomycotina</taxon>
        <taxon>Pichiomycetes</taxon>
        <taxon>Pichiales</taxon>
        <taxon>Pichiaceae</taxon>
        <taxon>Ogataea</taxon>
    </lineage>
</organism>
<dbReference type="Gene3D" id="3.30.160.60">
    <property type="entry name" value="Classic Zinc Finger"/>
    <property type="match status" value="1"/>
</dbReference>
<evidence type="ECO:0000259" key="9">
    <source>
        <dbReference type="PROSITE" id="PS50157"/>
    </source>
</evidence>
<dbReference type="GO" id="GO:0005634">
    <property type="term" value="C:nucleus"/>
    <property type="evidence" value="ECO:0007669"/>
    <property type="project" value="UniProtKB-SubCell"/>
</dbReference>
<sequence length="413" mass="45917">MYVRFKSPGMVGYIEGFITAVFTLILSLVQTVVPQRKKPAQPFLDSSINVKETLFPPSFQLFRNLTTKDLKPCSTSDSQYVSFKSGSGEVKFQLVDKNQHQLSPLSENGSPVLRSKDTVVKTDDFIALSPVSSVKSSNSNSSSLRESCTSDSSPDAEQGNNDSSKFYKCKECDAKFKIKGYLTRHLKKHSTKKAYTCPFYDSNSSQRCHVNGGFSRRDTFKTHLKARHFKYPKGVRSGDRTGVSGWCMACGEEFLNNEIWVERHLELGLCPGLSSEYLDRLKLGRKKTGKHSKLLDVAAQTHTKTPIAMMNSPTSLTSTPSPQISGQFTQGPRYNAATAIALPMPTYGTFQIVPPVQSRYVASQSPPSVADDDDDYISLDSENSPYVFRSQPQPMWTSSYTPNHPFAFTGYAM</sequence>
<comment type="caution">
    <text evidence="10">The sequence shown here is derived from an EMBL/GenBank/DDBJ whole genome shotgun (WGS) entry which is preliminary data.</text>
</comment>
<evidence type="ECO:0000256" key="2">
    <source>
        <dbReference type="ARBA" id="ARBA00022723"/>
    </source>
</evidence>
<evidence type="ECO:0000256" key="8">
    <source>
        <dbReference type="SAM" id="Phobius"/>
    </source>
</evidence>
<dbReference type="PANTHER" id="PTHR24396">
    <property type="entry name" value="ZINC FINGER PROTEIN"/>
    <property type="match status" value="1"/>
</dbReference>
<gene>
    <name evidence="10" type="ORF">OGATHE_006653</name>
</gene>
<comment type="subcellular location">
    <subcellularLocation>
        <location evidence="1">Nucleus</location>
    </subcellularLocation>
</comment>
<evidence type="ECO:0000256" key="7">
    <source>
        <dbReference type="SAM" id="MobiDB-lite"/>
    </source>
</evidence>
<dbReference type="PROSITE" id="PS00028">
    <property type="entry name" value="ZINC_FINGER_C2H2_1"/>
    <property type="match status" value="1"/>
</dbReference>
<feature type="compositionally biased region" description="Low complexity" evidence="7">
    <location>
        <begin position="132"/>
        <end position="150"/>
    </location>
</feature>
<proteinExistence type="predicted"/>
<dbReference type="InterPro" id="IPR051643">
    <property type="entry name" value="Transcr_Reg_ZincFinger"/>
</dbReference>
<dbReference type="SUPFAM" id="SSF57667">
    <property type="entry name" value="beta-beta-alpha zinc fingers"/>
    <property type="match status" value="1"/>
</dbReference>
<keyword evidence="5" id="KW-0539">Nucleus</keyword>
<evidence type="ECO:0000256" key="5">
    <source>
        <dbReference type="ARBA" id="ARBA00023242"/>
    </source>
</evidence>
<keyword evidence="3 6" id="KW-0863">Zinc-finger</keyword>
<dbReference type="GO" id="GO:0000978">
    <property type="term" value="F:RNA polymerase II cis-regulatory region sequence-specific DNA binding"/>
    <property type="evidence" value="ECO:0007669"/>
    <property type="project" value="TreeGrafter"/>
</dbReference>
<keyword evidence="4" id="KW-0862">Zinc</keyword>
<keyword evidence="11" id="KW-1185">Reference proteome</keyword>